<dbReference type="EMBL" id="GBXM01008267">
    <property type="protein sequence ID" value="JAI00311.1"/>
    <property type="molecule type" value="Transcribed_RNA"/>
</dbReference>
<accession>A0A0E9XEQ9</accession>
<organism evidence="1">
    <name type="scientific">Anguilla anguilla</name>
    <name type="common">European freshwater eel</name>
    <name type="synonym">Muraena anguilla</name>
    <dbReference type="NCBI Taxonomy" id="7936"/>
    <lineage>
        <taxon>Eukaryota</taxon>
        <taxon>Metazoa</taxon>
        <taxon>Chordata</taxon>
        <taxon>Craniata</taxon>
        <taxon>Vertebrata</taxon>
        <taxon>Euteleostomi</taxon>
        <taxon>Actinopterygii</taxon>
        <taxon>Neopterygii</taxon>
        <taxon>Teleostei</taxon>
        <taxon>Anguilliformes</taxon>
        <taxon>Anguillidae</taxon>
        <taxon>Anguilla</taxon>
    </lineage>
</organism>
<evidence type="ECO:0000313" key="1">
    <source>
        <dbReference type="EMBL" id="JAI00311.1"/>
    </source>
</evidence>
<proteinExistence type="predicted"/>
<dbReference type="AlphaFoldDB" id="A0A0E9XEQ9"/>
<name>A0A0E9XEQ9_ANGAN</name>
<reference evidence="1" key="1">
    <citation type="submission" date="2014-11" db="EMBL/GenBank/DDBJ databases">
        <authorList>
            <person name="Amaro Gonzalez C."/>
        </authorList>
    </citation>
    <scope>NUCLEOTIDE SEQUENCE</scope>
</reference>
<protein>
    <submittedName>
        <fullName evidence="1">Uncharacterized protein</fullName>
    </submittedName>
</protein>
<reference evidence="1" key="2">
    <citation type="journal article" date="2015" name="Fish Shellfish Immunol.">
        <title>Early steps in the European eel (Anguilla anguilla)-Vibrio vulnificus interaction in the gills: Role of the RtxA13 toxin.</title>
        <authorList>
            <person name="Callol A."/>
            <person name="Pajuelo D."/>
            <person name="Ebbesson L."/>
            <person name="Teles M."/>
            <person name="MacKenzie S."/>
            <person name="Amaro C."/>
        </authorList>
    </citation>
    <scope>NUCLEOTIDE SEQUENCE</scope>
</reference>
<sequence>MLKDDSSDYITFPHLCKPLPMIFAPLNSQMCIRLCNEVFMQPYSVVVDGLFLLTV</sequence>